<dbReference type="EMBL" id="JABFCR010000020">
    <property type="protein sequence ID" value="NNU33772.1"/>
    <property type="molecule type" value="Genomic_DNA"/>
</dbReference>
<evidence type="ECO:0000256" key="1">
    <source>
        <dbReference type="SAM" id="MobiDB-lite"/>
    </source>
</evidence>
<proteinExistence type="predicted"/>
<gene>
    <name evidence="2" type="ORF">HK413_05790</name>
</gene>
<accession>A0ABX1W6L7</accession>
<sequence>MVASVTDVAHLASSDANAVLPADAALVAGTQTFNVTLKTAASKNNYGKRCYHTCQVINTSTPVVVGSAAFVKMQILMPGETAAPGSATGKPVHQQPVRPEPHLQ</sequence>
<comment type="caution">
    <text evidence="2">The sequence shown here is derived from an EMBL/GenBank/DDBJ whole genome shotgun (WGS) entry which is preliminary data.</text>
</comment>
<feature type="region of interest" description="Disordered" evidence="1">
    <location>
        <begin position="82"/>
        <end position="104"/>
    </location>
</feature>
<organism evidence="2 3">
    <name type="scientific">Mucilaginibacter humi</name>
    <dbReference type="NCBI Taxonomy" id="2732510"/>
    <lineage>
        <taxon>Bacteria</taxon>
        <taxon>Pseudomonadati</taxon>
        <taxon>Bacteroidota</taxon>
        <taxon>Sphingobacteriia</taxon>
        <taxon>Sphingobacteriales</taxon>
        <taxon>Sphingobacteriaceae</taxon>
        <taxon>Mucilaginibacter</taxon>
    </lineage>
</organism>
<name>A0ABX1W6L7_9SPHI</name>
<protein>
    <submittedName>
        <fullName evidence="2">Uncharacterized protein</fullName>
    </submittedName>
</protein>
<reference evidence="2 3" key="1">
    <citation type="submission" date="2020-05" db="EMBL/GenBank/DDBJ databases">
        <authorList>
            <person name="Khan S.A."/>
            <person name="Jeon C.O."/>
            <person name="Chun B.H."/>
        </authorList>
    </citation>
    <scope>NUCLEOTIDE SEQUENCE [LARGE SCALE GENOMIC DNA]</scope>
    <source>
        <strain evidence="2 3">S1162</strain>
    </source>
</reference>
<evidence type="ECO:0000313" key="2">
    <source>
        <dbReference type="EMBL" id="NNU33772.1"/>
    </source>
</evidence>
<dbReference type="Proteomes" id="UP000566071">
    <property type="component" value="Unassembled WGS sequence"/>
</dbReference>
<keyword evidence="3" id="KW-1185">Reference proteome</keyword>
<evidence type="ECO:0000313" key="3">
    <source>
        <dbReference type="Proteomes" id="UP000566071"/>
    </source>
</evidence>